<evidence type="ECO:0000313" key="3">
    <source>
        <dbReference type="Proteomes" id="UP000187209"/>
    </source>
</evidence>
<keyword evidence="3" id="KW-1185">Reference proteome</keyword>
<dbReference type="AlphaFoldDB" id="A0A1R2AUZ9"/>
<dbReference type="EMBL" id="MPUH01001363">
    <property type="protein sequence ID" value="OMJ68230.1"/>
    <property type="molecule type" value="Genomic_DNA"/>
</dbReference>
<protein>
    <submittedName>
        <fullName evidence="2">Uncharacterized protein</fullName>
    </submittedName>
</protein>
<sequence>MAKLALENNLKNITNIYQHYEYLESSGEIYLISTSLETVIKNSLSVPGFKDSLKIILCTLVDTIWTSQPIIPPTPEIGAKSDLDKKSQFTKTKSQSSFRNLYHPDSRGSSRCKESTASLHSEDYKLISEFSYSKGPTFPKQKRMMGNPNSKVPGPTDYNKNPDVCLMSSPKITIPKSARVINFANAITPAPGAYNPIKHYSSR</sequence>
<feature type="region of interest" description="Disordered" evidence="1">
    <location>
        <begin position="137"/>
        <end position="158"/>
    </location>
</feature>
<evidence type="ECO:0000313" key="2">
    <source>
        <dbReference type="EMBL" id="OMJ68230.1"/>
    </source>
</evidence>
<reference evidence="2 3" key="1">
    <citation type="submission" date="2016-11" db="EMBL/GenBank/DDBJ databases">
        <title>The macronuclear genome of Stentor coeruleus: a giant cell with tiny introns.</title>
        <authorList>
            <person name="Slabodnick M."/>
            <person name="Ruby J.G."/>
            <person name="Reiff S.B."/>
            <person name="Swart E.C."/>
            <person name="Gosai S."/>
            <person name="Prabakaran S."/>
            <person name="Witkowska E."/>
            <person name="Larue G.E."/>
            <person name="Fisher S."/>
            <person name="Freeman R.M."/>
            <person name="Gunawardena J."/>
            <person name="Chu W."/>
            <person name="Stover N.A."/>
            <person name="Gregory B.D."/>
            <person name="Nowacki M."/>
            <person name="Derisi J."/>
            <person name="Roy S.W."/>
            <person name="Marshall W.F."/>
            <person name="Sood P."/>
        </authorList>
    </citation>
    <scope>NUCLEOTIDE SEQUENCE [LARGE SCALE GENOMIC DNA]</scope>
    <source>
        <strain evidence="2">WM001</strain>
    </source>
</reference>
<accession>A0A1R2AUZ9</accession>
<comment type="caution">
    <text evidence="2">The sequence shown here is derived from an EMBL/GenBank/DDBJ whole genome shotgun (WGS) entry which is preliminary data.</text>
</comment>
<feature type="compositionally biased region" description="Basic and acidic residues" evidence="1">
    <location>
        <begin position="102"/>
        <end position="113"/>
    </location>
</feature>
<gene>
    <name evidence="2" type="ORF">SteCoe_34375</name>
</gene>
<organism evidence="2 3">
    <name type="scientific">Stentor coeruleus</name>
    <dbReference type="NCBI Taxonomy" id="5963"/>
    <lineage>
        <taxon>Eukaryota</taxon>
        <taxon>Sar</taxon>
        <taxon>Alveolata</taxon>
        <taxon>Ciliophora</taxon>
        <taxon>Postciliodesmatophora</taxon>
        <taxon>Heterotrichea</taxon>
        <taxon>Heterotrichida</taxon>
        <taxon>Stentoridae</taxon>
        <taxon>Stentor</taxon>
    </lineage>
</organism>
<feature type="region of interest" description="Disordered" evidence="1">
    <location>
        <begin position="94"/>
        <end position="113"/>
    </location>
</feature>
<name>A0A1R2AUZ9_9CILI</name>
<proteinExistence type="predicted"/>
<evidence type="ECO:0000256" key="1">
    <source>
        <dbReference type="SAM" id="MobiDB-lite"/>
    </source>
</evidence>
<dbReference type="Proteomes" id="UP000187209">
    <property type="component" value="Unassembled WGS sequence"/>
</dbReference>